<feature type="region of interest" description="Disordered" evidence="1">
    <location>
        <begin position="122"/>
        <end position="181"/>
    </location>
</feature>
<feature type="compositionally biased region" description="Low complexity" evidence="1">
    <location>
        <begin position="122"/>
        <end position="136"/>
    </location>
</feature>
<feature type="compositionally biased region" description="Polar residues" evidence="1">
    <location>
        <begin position="57"/>
        <end position="66"/>
    </location>
</feature>
<dbReference type="Proteomes" id="UP000551758">
    <property type="component" value="Unassembled WGS sequence"/>
</dbReference>
<evidence type="ECO:0000256" key="1">
    <source>
        <dbReference type="SAM" id="MobiDB-lite"/>
    </source>
</evidence>
<keyword evidence="3" id="KW-1185">Reference proteome</keyword>
<sequence length="201" mass="21108">PQRICHHELIQLHLRVPASSEEEGSGHIPSPAAPEVLKETSVLSQRKSQHGKDAGATTGQKQTWRNTPPRPDSSRPQKHKIPLLPHRQGDLLRLPAPRVGAPLPSLILVPVPPTSLLITPALSSSPSTSTSAGLAPQPASDTKVTLMDTTPPPQPLLSGSPLGSSGSLFPSAQVLQTPPSDSMASVTITCLHRGSAAPRQL</sequence>
<feature type="non-terminal residue" evidence="2">
    <location>
        <position position="1"/>
    </location>
</feature>
<protein>
    <submittedName>
        <fullName evidence="2">Uncharacterized protein</fullName>
    </submittedName>
</protein>
<dbReference type="EMBL" id="JACDTQ010002339">
    <property type="protein sequence ID" value="KAF5919424.1"/>
    <property type="molecule type" value="Genomic_DNA"/>
</dbReference>
<organism evidence="2 3">
    <name type="scientific">Diceros bicornis minor</name>
    <name type="common">South-central black rhinoceros</name>
    <dbReference type="NCBI Taxonomy" id="77932"/>
    <lineage>
        <taxon>Eukaryota</taxon>
        <taxon>Metazoa</taxon>
        <taxon>Chordata</taxon>
        <taxon>Craniata</taxon>
        <taxon>Vertebrata</taxon>
        <taxon>Euteleostomi</taxon>
        <taxon>Mammalia</taxon>
        <taxon>Eutheria</taxon>
        <taxon>Laurasiatheria</taxon>
        <taxon>Perissodactyla</taxon>
        <taxon>Rhinocerotidae</taxon>
        <taxon>Diceros</taxon>
    </lineage>
</organism>
<dbReference type="Pfam" id="PF15229">
    <property type="entry name" value="POM121"/>
    <property type="match status" value="1"/>
</dbReference>
<dbReference type="PANTHER" id="PTHR15566:SF4">
    <property type="entry name" value="POM121-LIKE PROTEIN 1-RELATED"/>
    <property type="match status" value="1"/>
</dbReference>
<gene>
    <name evidence="2" type="ORF">HPG69_009905</name>
</gene>
<name>A0A7J7EV13_DICBM</name>
<dbReference type="AlphaFoldDB" id="A0A7J7EV13"/>
<proteinExistence type="predicted"/>
<evidence type="ECO:0000313" key="3">
    <source>
        <dbReference type="Proteomes" id="UP000551758"/>
    </source>
</evidence>
<evidence type="ECO:0000313" key="2">
    <source>
        <dbReference type="EMBL" id="KAF5919424.1"/>
    </source>
</evidence>
<comment type="caution">
    <text evidence="2">The sequence shown here is derived from an EMBL/GenBank/DDBJ whole genome shotgun (WGS) entry which is preliminary data.</text>
</comment>
<reference evidence="2 3" key="1">
    <citation type="journal article" date="2020" name="Mol. Biol. Evol.">
        <title>Interspecific Gene Flow and the Evolution of Specialization in Black and White Rhinoceros.</title>
        <authorList>
            <person name="Moodley Y."/>
            <person name="Westbury M.V."/>
            <person name="Russo I.M."/>
            <person name="Gopalakrishnan S."/>
            <person name="Rakotoarivelo A."/>
            <person name="Olsen R.A."/>
            <person name="Prost S."/>
            <person name="Tunstall T."/>
            <person name="Ryder O.A."/>
            <person name="Dalen L."/>
            <person name="Bruford M.W."/>
        </authorList>
    </citation>
    <scope>NUCLEOTIDE SEQUENCE [LARGE SCALE GENOMIC DNA]</scope>
    <source>
        <strain evidence="2">SBR-YM</strain>
        <tissue evidence="2">Skin</tissue>
    </source>
</reference>
<feature type="region of interest" description="Disordered" evidence="1">
    <location>
        <begin position="17"/>
        <end position="81"/>
    </location>
</feature>
<accession>A0A7J7EV13</accession>
<dbReference type="InterPro" id="IPR043220">
    <property type="entry name" value="POM121-like_prot_1"/>
</dbReference>
<dbReference type="PANTHER" id="PTHR15566">
    <property type="entry name" value="POM121-LIKE"/>
    <property type="match status" value="1"/>
</dbReference>
<feature type="compositionally biased region" description="Low complexity" evidence="1">
    <location>
        <begin position="156"/>
        <end position="171"/>
    </location>
</feature>